<sequence length="116" mass="12773">MRVFETIFIICYIFIELNAVDLDGTAKNIISGTGNFGNVQISTDLKGMVSQIFTEIRKDVHTGKTGTVQSSKAVDPTDKTSPHKVQHTKEVHGINKKSSSDPVDESTNKFLQSLFV</sequence>
<evidence type="ECO:0000313" key="4">
    <source>
        <dbReference type="Proteomes" id="UP000037069"/>
    </source>
</evidence>
<evidence type="ECO:0000256" key="2">
    <source>
        <dbReference type="SAM" id="SignalP"/>
    </source>
</evidence>
<dbReference type="Proteomes" id="UP000037069">
    <property type="component" value="Unassembled WGS sequence"/>
</dbReference>
<dbReference type="EMBL" id="JRES01000685">
    <property type="protein sequence ID" value="KNC29141.1"/>
    <property type="molecule type" value="Genomic_DNA"/>
</dbReference>
<evidence type="ECO:0000313" key="3">
    <source>
        <dbReference type="EMBL" id="KNC29141.1"/>
    </source>
</evidence>
<dbReference type="OrthoDB" id="10348867at2759"/>
<protein>
    <submittedName>
        <fullName evidence="3">Uncharacterized protein</fullName>
    </submittedName>
</protein>
<proteinExistence type="predicted"/>
<dbReference type="AlphaFoldDB" id="A0A0L0CA68"/>
<name>A0A0L0CA68_LUCCU</name>
<feature type="chain" id="PRO_5005536042" evidence="2">
    <location>
        <begin position="20"/>
        <end position="116"/>
    </location>
</feature>
<feature type="compositionally biased region" description="Basic and acidic residues" evidence="1">
    <location>
        <begin position="75"/>
        <end position="93"/>
    </location>
</feature>
<keyword evidence="4" id="KW-1185">Reference proteome</keyword>
<accession>A0A0L0CA68</accession>
<gene>
    <name evidence="3" type="ORF">FF38_13604</name>
</gene>
<keyword evidence="2" id="KW-0732">Signal</keyword>
<evidence type="ECO:0000256" key="1">
    <source>
        <dbReference type="SAM" id="MobiDB-lite"/>
    </source>
</evidence>
<feature type="signal peptide" evidence="2">
    <location>
        <begin position="1"/>
        <end position="19"/>
    </location>
</feature>
<feature type="region of interest" description="Disordered" evidence="1">
    <location>
        <begin position="63"/>
        <end position="107"/>
    </location>
</feature>
<reference evidence="3 4" key="1">
    <citation type="journal article" date="2015" name="Nat. Commun.">
        <title>Lucilia cuprina genome unlocks parasitic fly biology to underpin future interventions.</title>
        <authorList>
            <person name="Anstead C.A."/>
            <person name="Korhonen P.K."/>
            <person name="Young N.D."/>
            <person name="Hall R.S."/>
            <person name="Jex A.R."/>
            <person name="Murali S.C."/>
            <person name="Hughes D.S."/>
            <person name="Lee S.F."/>
            <person name="Perry T."/>
            <person name="Stroehlein A.J."/>
            <person name="Ansell B.R."/>
            <person name="Breugelmans B."/>
            <person name="Hofmann A."/>
            <person name="Qu J."/>
            <person name="Dugan S."/>
            <person name="Lee S.L."/>
            <person name="Chao H."/>
            <person name="Dinh H."/>
            <person name="Han Y."/>
            <person name="Doddapaneni H.V."/>
            <person name="Worley K.C."/>
            <person name="Muzny D.M."/>
            <person name="Ioannidis P."/>
            <person name="Waterhouse R.M."/>
            <person name="Zdobnov E.M."/>
            <person name="James P.J."/>
            <person name="Bagnall N.H."/>
            <person name="Kotze A.C."/>
            <person name="Gibbs R.A."/>
            <person name="Richards S."/>
            <person name="Batterham P."/>
            <person name="Gasser R.B."/>
        </authorList>
    </citation>
    <scope>NUCLEOTIDE SEQUENCE [LARGE SCALE GENOMIC DNA]</scope>
    <source>
        <strain evidence="3 4">LS</strain>
        <tissue evidence="3">Full body</tissue>
    </source>
</reference>
<organism evidence="3 4">
    <name type="scientific">Lucilia cuprina</name>
    <name type="common">Green bottle fly</name>
    <name type="synonym">Australian sheep blowfly</name>
    <dbReference type="NCBI Taxonomy" id="7375"/>
    <lineage>
        <taxon>Eukaryota</taxon>
        <taxon>Metazoa</taxon>
        <taxon>Ecdysozoa</taxon>
        <taxon>Arthropoda</taxon>
        <taxon>Hexapoda</taxon>
        <taxon>Insecta</taxon>
        <taxon>Pterygota</taxon>
        <taxon>Neoptera</taxon>
        <taxon>Endopterygota</taxon>
        <taxon>Diptera</taxon>
        <taxon>Brachycera</taxon>
        <taxon>Muscomorpha</taxon>
        <taxon>Oestroidea</taxon>
        <taxon>Calliphoridae</taxon>
        <taxon>Luciliinae</taxon>
        <taxon>Lucilia</taxon>
    </lineage>
</organism>
<comment type="caution">
    <text evidence="3">The sequence shown here is derived from an EMBL/GenBank/DDBJ whole genome shotgun (WGS) entry which is preliminary data.</text>
</comment>